<keyword evidence="1" id="KW-0812">Transmembrane</keyword>
<dbReference type="EnsemblMetazoa" id="SCAU006059-RA">
    <property type="protein sequence ID" value="SCAU006059-PA"/>
    <property type="gene ID" value="SCAU006059"/>
</dbReference>
<reference evidence="2" key="1">
    <citation type="submission" date="2020-05" db="UniProtKB">
        <authorList>
            <consortium name="EnsemblMetazoa"/>
        </authorList>
    </citation>
    <scope>IDENTIFICATION</scope>
    <source>
        <strain evidence="2">USDA</strain>
    </source>
</reference>
<evidence type="ECO:0008006" key="4">
    <source>
        <dbReference type="Google" id="ProtNLM"/>
    </source>
</evidence>
<dbReference type="PANTHER" id="PTHR47412:SF1">
    <property type="entry name" value="FI01434P-RELATED"/>
    <property type="match status" value="1"/>
</dbReference>
<sequence length="440" mass="51601">MLQRRNFLVYRRFFEIFVLLFFTMGACVLVRQYLHNSLEDIRPNKAAMLSNRRQVRSEYLKSMLKCYDIPLSLERLQYGEFWLLKNFIRGRLSARMGCAESITYTTNGDYTFMESLASVLKRWMGPLSFALFAPGYDFNATMDAIQYVRNCLPESDLIRDYVTFHVYFPNNHMPKHQVPLNEDEALKWPYNCHATESAPYENVNRTLMYKTQQNLTYPINVGRNIARSAANTYFIFACDIELHPSVGLIDQFLDMAERNISVVRPDQGEKLRVFPMPVFEVMSNATMPTTKEQLLPMLKTKAAIPFHSFVCKSCHLVPDQDKWLAANKTDNLEVISVGKRYKKFVNWEPFYISDNKEPIFDERVTWEGQSNKRIQNYAMCLMDYEYHVLHPPFLVHSPGIKKLDKNSTRWNYVKAMNKIIHYKIVPGYQSLFGNNKECRV</sequence>
<dbReference type="PANTHER" id="PTHR47412">
    <property type="entry name" value="FI01434P-RELATED"/>
    <property type="match status" value="1"/>
</dbReference>
<keyword evidence="3" id="KW-1185">Reference proteome</keyword>
<proteinExistence type="predicted"/>
<gene>
    <name evidence="2" type="primary">106081539</name>
</gene>
<organism evidence="2 3">
    <name type="scientific">Stomoxys calcitrans</name>
    <name type="common">Stable fly</name>
    <name type="synonym">Conops calcitrans</name>
    <dbReference type="NCBI Taxonomy" id="35570"/>
    <lineage>
        <taxon>Eukaryota</taxon>
        <taxon>Metazoa</taxon>
        <taxon>Ecdysozoa</taxon>
        <taxon>Arthropoda</taxon>
        <taxon>Hexapoda</taxon>
        <taxon>Insecta</taxon>
        <taxon>Pterygota</taxon>
        <taxon>Neoptera</taxon>
        <taxon>Endopterygota</taxon>
        <taxon>Diptera</taxon>
        <taxon>Brachycera</taxon>
        <taxon>Muscomorpha</taxon>
        <taxon>Muscoidea</taxon>
        <taxon>Muscidae</taxon>
        <taxon>Stomoxys</taxon>
    </lineage>
</organism>
<accession>A0A1I8P9Q9</accession>
<dbReference type="VEuPathDB" id="VectorBase:SCAU006059"/>
<keyword evidence="1" id="KW-1133">Transmembrane helix</keyword>
<feature type="transmembrane region" description="Helical" evidence="1">
    <location>
        <begin position="12"/>
        <end position="34"/>
    </location>
</feature>
<name>A0A1I8P9Q9_STOCA</name>
<dbReference type="PROSITE" id="PS51257">
    <property type="entry name" value="PROKAR_LIPOPROTEIN"/>
    <property type="match status" value="1"/>
</dbReference>
<dbReference type="Proteomes" id="UP000095300">
    <property type="component" value="Unassembled WGS sequence"/>
</dbReference>
<keyword evidence="1" id="KW-0472">Membrane</keyword>
<evidence type="ECO:0000256" key="1">
    <source>
        <dbReference type="SAM" id="Phobius"/>
    </source>
</evidence>
<protein>
    <recommendedName>
        <fullName evidence="4">Beta-1,4-glucuronyltransferase 1</fullName>
    </recommendedName>
</protein>
<dbReference type="STRING" id="35570.A0A1I8P9Q9"/>
<dbReference type="Pfam" id="PF13896">
    <property type="entry name" value="Glyco_transf_49"/>
    <property type="match status" value="1"/>
</dbReference>
<evidence type="ECO:0000313" key="2">
    <source>
        <dbReference type="EnsemblMetazoa" id="SCAU006059-PA"/>
    </source>
</evidence>
<evidence type="ECO:0000313" key="3">
    <source>
        <dbReference type="Proteomes" id="UP000095300"/>
    </source>
</evidence>
<dbReference type="AlphaFoldDB" id="A0A1I8P9Q9"/>